<dbReference type="SUPFAM" id="SSF57667">
    <property type="entry name" value="beta-beta-alpha zinc fingers"/>
    <property type="match status" value="1"/>
</dbReference>
<dbReference type="PROSITE" id="PS50157">
    <property type="entry name" value="ZINC_FINGER_C2H2_2"/>
    <property type="match status" value="1"/>
</dbReference>
<dbReference type="Gene3D" id="3.30.160.60">
    <property type="entry name" value="Classic Zinc Finger"/>
    <property type="match status" value="1"/>
</dbReference>
<evidence type="ECO:0000259" key="2">
    <source>
        <dbReference type="PROSITE" id="PS50157"/>
    </source>
</evidence>
<dbReference type="Pfam" id="PF00096">
    <property type="entry name" value="zf-C2H2"/>
    <property type="match status" value="1"/>
</dbReference>
<evidence type="ECO:0000313" key="4">
    <source>
        <dbReference type="Proteomes" id="UP001152799"/>
    </source>
</evidence>
<dbReference type="Proteomes" id="UP001152799">
    <property type="component" value="Chromosome 1"/>
</dbReference>
<proteinExistence type="predicted"/>
<keyword evidence="1" id="KW-0479">Metal-binding</keyword>
<protein>
    <recommendedName>
        <fullName evidence="2">C2H2-type domain-containing protein</fullName>
    </recommendedName>
</protein>
<gene>
    <name evidence="3" type="ORF">CEUTPL_LOCUS1398</name>
</gene>
<dbReference type="EMBL" id="OU892277">
    <property type="protein sequence ID" value="CAG9760675.1"/>
    <property type="molecule type" value="Genomic_DNA"/>
</dbReference>
<dbReference type="InterPro" id="IPR013087">
    <property type="entry name" value="Znf_C2H2_type"/>
</dbReference>
<dbReference type="OrthoDB" id="10004641at2759"/>
<organism evidence="3 4">
    <name type="scientific">Ceutorhynchus assimilis</name>
    <name type="common">cabbage seed weevil</name>
    <dbReference type="NCBI Taxonomy" id="467358"/>
    <lineage>
        <taxon>Eukaryota</taxon>
        <taxon>Metazoa</taxon>
        <taxon>Ecdysozoa</taxon>
        <taxon>Arthropoda</taxon>
        <taxon>Hexapoda</taxon>
        <taxon>Insecta</taxon>
        <taxon>Pterygota</taxon>
        <taxon>Neoptera</taxon>
        <taxon>Endopterygota</taxon>
        <taxon>Coleoptera</taxon>
        <taxon>Polyphaga</taxon>
        <taxon>Cucujiformia</taxon>
        <taxon>Curculionidae</taxon>
        <taxon>Ceutorhynchinae</taxon>
        <taxon>Ceutorhynchus</taxon>
    </lineage>
</organism>
<reference evidence="3" key="1">
    <citation type="submission" date="2022-01" db="EMBL/GenBank/DDBJ databases">
        <authorList>
            <person name="King R."/>
        </authorList>
    </citation>
    <scope>NUCLEOTIDE SEQUENCE</scope>
</reference>
<keyword evidence="4" id="KW-1185">Reference proteome</keyword>
<dbReference type="InterPro" id="IPR036236">
    <property type="entry name" value="Znf_C2H2_sf"/>
</dbReference>
<dbReference type="SMART" id="SM00355">
    <property type="entry name" value="ZnF_C2H2"/>
    <property type="match status" value="2"/>
</dbReference>
<sequence length="100" mass="11878">MPTACGGIRTVRDDETDTDCKEETIFIVPPPAHHKFICAKCGRTFSHHPSLYRHLSMECQKKPQFHCPFCDYRSYFKYTLRRHFNKVHKTINCSFDTFFK</sequence>
<feature type="domain" description="C2H2-type" evidence="2">
    <location>
        <begin position="36"/>
        <end position="63"/>
    </location>
</feature>
<evidence type="ECO:0000256" key="1">
    <source>
        <dbReference type="PROSITE-ProRule" id="PRU00042"/>
    </source>
</evidence>
<name>A0A9N9MHZ6_9CUCU</name>
<dbReference type="GO" id="GO:0008270">
    <property type="term" value="F:zinc ion binding"/>
    <property type="evidence" value="ECO:0007669"/>
    <property type="project" value="UniProtKB-KW"/>
</dbReference>
<evidence type="ECO:0000313" key="3">
    <source>
        <dbReference type="EMBL" id="CAG9760675.1"/>
    </source>
</evidence>
<keyword evidence="1" id="KW-0863">Zinc-finger</keyword>
<accession>A0A9N9MHZ6</accession>
<dbReference type="AlphaFoldDB" id="A0A9N9MHZ6"/>
<keyword evidence="1" id="KW-0862">Zinc</keyword>